<evidence type="ECO:0000313" key="2">
    <source>
        <dbReference type="Proteomes" id="UP000239001"/>
    </source>
</evidence>
<dbReference type="EMBL" id="PXOH01000034">
    <property type="protein sequence ID" value="PSF33060.1"/>
    <property type="molecule type" value="Genomic_DNA"/>
</dbReference>
<reference evidence="1 2" key="2">
    <citation type="submission" date="2018-03" db="EMBL/GenBank/DDBJ databases">
        <authorList>
            <person name="Keele B.F."/>
        </authorList>
    </citation>
    <scope>NUCLEOTIDE SEQUENCE [LARGE SCALE GENOMIC DNA]</scope>
    <source>
        <strain evidence="1 2">CCALA 016</strain>
    </source>
</reference>
<dbReference type="AlphaFoldDB" id="A0A2T1LSX3"/>
<dbReference type="RefSeq" id="WP_106458858.1">
    <property type="nucleotide sequence ID" value="NZ_PXOH01000034.1"/>
</dbReference>
<dbReference type="Proteomes" id="UP000239001">
    <property type="component" value="Unassembled WGS sequence"/>
</dbReference>
<organism evidence="1 2">
    <name type="scientific">Aphanothece hegewaldii CCALA 016</name>
    <dbReference type="NCBI Taxonomy" id="2107694"/>
    <lineage>
        <taxon>Bacteria</taxon>
        <taxon>Bacillati</taxon>
        <taxon>Cyanobacteriota</taxon>
        <taxon>Cyanophyceae</taxon>
        <taxon>Oscillatoriophycideae</taxon>
        <taxon>Chroococcales</taxon>
        <taxon>Aphanothecaceae</taxon>
        <taxon>Aphanothece</taxon>
    </lineage>
</organism>
<dbReference type="OrthoDB" id="424179at2"/>
<accession>A0A2T1LSX3</accession>
<gene>
    <name evidence="1" type="ORF">C7H19_20900</name>
</gene>
<proteinExistence type="predicted"/>
<protein>
    <submittedName>
        <fullName evidence="1">Uncharacterized protein</fullName>
    </submittedName>
</protein>
<name>A0A2T1LSX3_9CHRO</name>
<comment type="caution">
    <text evidence="1">The sequence shown here is derived from an EMBL/GenBank/DDBJ whole genome shotgun (WGS) entry which is preliminary data.</text>
</comment>
<evidence type="ECO:0000313" key="1">
    <source>
        <dbReference type="EMBL" id="PSF33060.1"/>
    </source>
</evidence>
<reference evidence="1 2" key="1">
    <citation type="submission" date="2018-03" db="EMBL/GenBank/DDBJ databases">
        <title>The ancient ancestry and fast evolution of plastids.</title>
        <authorList>
            <person name="Moore K.R."/>
            <person name="Magnabosco C."/>
            <person name="Momper L."/>
            <person name="Gold D.A."/>
            <person name="Bosak T."/>
            <person name="Fournier G.P."/>
        </authorList>
    </citation>
    <scope>NUCLEOTIDE SEQUENCE [LARGE SCALE GENOMIC DNA]</scope>
    <source>
        <strain evidence="1 2">CCALA 016</strain>
    </source>
</reference>
<keyword evidence="2" id="KW-1185">Reference proteome</keyword>
<sequence length="192" mass="21510">MVKNLRRVSYSLIGFLGLLGVNLTVSALPTTSTCPTDTEKLSQLLLQDLPSYANRVLHRSKKTDLGSFVQTYVIVSGQGETQPLPLRQSPSQYQAIFSEVKPQVFFTTFERQYSNNKLVRFHNYNWLFLVPTEKGWRLVMSLSQLASLEPTQPNDPPLPPIDTTNGVIGQAVQLWLRDCEAGVLKTGANLEK</sequence>